<organism evidence="1 2">
    <name type="scientific">Paraglomus occultum</name>
    <dbReference type="NCBI Taxonomy" id="144539"/>
    <lineage>
        <taxon>Eukaryota</taxon>
        <taxon>Fungi</taxon>
        <taxon>Fungi incertae sedis</taxon>
        <taxon>Mucoromycota</taxon>
        <taxon>Glomeromycotina</taxon>
        <taxon>Glomeromycetes</taxon>
        <taxon>Paraglomerales</taxon>
        <taxon>Paraglomeraceae</taxon>
        <taxon>Paraglomus</taxon>
    </lineage>
</organism>
<evidence type="ECO:0000313" key="2">
    <source>
        <dbReference type="Proteomes" id="UP000789572"/>
    </source>
</evidence>
<proteinExistence type="predicted"/>
<dbReference type="AlphaFoldDB" id="A0A9N9BYV5"/>
<gene>
    <name evidence="1" type="ORF">POCULU_LOCUS6481</name>
</gene>
<evidence type="ECO:0000313" key="1">
    <source>
        <dbReference type="EMBL" id="CAG8580849.1"/>
    </source>
</evidence>
<keyword evidence="2" id="KW-1185">Reference proteome</keyword>
<reference evidence="1" key="1">
    <citation type="submission" date="2021-06" db="EMBL/GenBank/DDBJ databases">
        <authorList>
            <person name="Kallberg Y."/>
            <person name="Tangrot J."/>
            <person name="Rosling A."/>
        </authorList>
    </citation>
    <scope>NUCLEOTIDE SEQUENCE</scope>
    <source>
        <strain evidence="1">IA702</strain>
    </source>
</reference>
<protein>
    <submittedName>
        <fullName evidence="1">8297_t:CDS:1</fullName>
    </submittedName>
</protein>
<name>A0A9N9BYV5_9GLOM</name>
<sequence>MFRNRAFLNIRPTDPTYRRKRQMDTNNEPPLPPSDLRVVEFVCKDEEILKPP</sequence>
<accession>A0A9N9BYV5</accession>
<dbReference type="EMBL" id="CAJVPJ010001204">
    <property type="protein sequence ID" value="CAG8580849.1"/>
    <property type="molecule type" value="Genomic_DNA"/>
</dbReference>
<comment type="caution">
    <text evidence="1">The sequence shown here is derived from an EMBL/GenBank/DDBJ whole genome shotgun (WGS) entry which is preliminary data.</text>
</comment>
<dbReference type="Proteomes" id="UP000789572">
    <property type="component" value="Unassembled WGS sequence"/>
</dbReference>